<dbReference type="Pfam" id="PF00568">
    <property type="entry name" value="WH1"/>
    <property type="match status" value="1"/>
</dbReference>
<dbReference type="PRINTS" id="PR01217">
    <property type="entry name" value="PRICHEXTENSN"/>
</dbReference>
<evidence type="ECO:0000313" key="13">
    <source>
        <dbReference type="Proteomes" id="UP000728032"/>
    </source>
</evidence>
<dbReference type="EMBL" id="CAJPVJ010000119">
    <property type="protein sequence ID" value="CAG2161256.1"/>
    <property type="molecule type" value="Genomic_DNA"/>
</dbReference>
<dbReference type="PROSITE" id="PS50229">
    <property type="entry name" value="WH1"/>
    <property type="match status" value="1"/>
</dbReference>
<dbReference type="AlphaFoldDB" id="A0A7R9QB76"/>
<feature type="region of interest" description="Disordered" evidence="8">
    <location>
        <begin position="197"/>
        <end position="261"/>
    </location>
</feature>
<dbReference type="InterPro" id="IPR011993">
    <property type="entry name" value="PH-like_dom_sf"/>
</dbReference>
<dbReference type="PROSITE" id="PS51082">
    <property type="entry name" value="WH2"/>
    <property type="match status" value="2"/>
</dbReference>
<proteinExistence type="predicted"/>
<keyword evidence="7" id="KW-0539">Nucleus</keyword>
<feature type="domain" description="CRIB" evidence="9">
    <location>
        <begin position="257"/>
        <end position="270"/>
    </location>
</feature>
<dbReference type="Gene3D" id="3.90.810.10">
    <property type="entry name" value="CRIB domain"/>
    <property type="match status" value="2"/>
</dbReference>
<dbReference type="SUPFAM" id="SSF47912">
    <property type="entry name" value="Wiscott-Aldrich syndrome protein, WASP, C-terminal domain"/>
    <property type="match status" value="1"/>
</dbReference>
<dbReference type="PROSITE" id="PS50108">
    <property type="entry name" value="CRIB"/>
    <property type="match status" value="1"/>
</dbReference>
<keyword evidence="13" id="KW-1185">Reference proteome</keyword>
<dbReference type="SUPFAM" id="SSF50729">
    <property type="entry name" value="PH domain-like"/>
    <property type="match status" value="1"/>
</dbReference>
<dbReference type="InterPro" id="IPR000095">
    <property type="entry name" value="CRIB_dom"/>
</dbReference>
<dbReference type="Pfam" id="PF02205">
    <property type="entry name" value="WH2"/>
    <property type="match status" value="2"/>
</dbReference>
<dbReference type="CDD" id="cd01205">
    <property type="entry name" value="EVH1_WASP-like"/>
    <property type="match status" value="1"/>
</dbReference>
<evidence type="ECO:0000256" key="4">
    <source>
        <dbReference type="ARBA" id="ARBA00022553"/>
    </source>
</evidence>
<dbReference type="SMART" id="SM00246">
    <property type="entry name" value="WH2"/>
    <property type="match status" value="2"/>
</dbReference>
<comment type="subcellular location">
    <subcellularLocation>
        <location evidence="2">Cytoplasm</location>
        <location evidence="2">Cytoskeleton</location>
    </subcellularLocation>
    <subcellularLocation>
        <location evidence="1">Nucleus</location>
    </subcellularLocation>
</comment>
<feature type="compositionally biased region" description="Basic residues" evidence="8">
    <location>
        <begin position="240"/>
        <end position="251"/>
    </location>
</feature>
<dbReference type="OrthoDB" id="8963340at2759"/>
<dbReference type="GO" id="GO:0007015">
    <property type="term" value="P:actin filament organization"/>
    <property type="evidence" value="ECO:0007669"/>
    <property type="project" value="InterPro"/>
</dbReference>
<dbReference type="Pfam" id="PF00786">
    <property type="entry name" value="PBD"/>
    <property type="match status" value="1"/>
</dbReference>
<dbReference type="InterPro" id="IPR033927">
    <property type="entry name" value="WASPfam_EVH1"/>
</dbReference>
<accession>A0A7R9QB76</accession>
<dbReference type="InterPro" id="IPR000697">
    <property type="entry name" value="WH1/EVH1_dom"/>
</dbReference>
<dbReference type="CDD" id="cd00132">
    <property type="entry name" value="CRIB"/>
    <property type="match status" value="1"/>
</dbReference>
<dbReference type="GO" id="GO:0005856">
    <property type="term" value="C:cytoskeleton"/>
    <property type="evidence" value="ECO:0007669"/>
    <property type="project" value="UniProtKB-SubCell"/>
</dbReference>
<feature type="domain" description="WH1" evidence="10">
    <location>
        <begin position="86"/>
        <end position="195"/>
    </location>
</feature>
<evidence type="ECO:0000256" key="7">
    <source>
        <dbReference type="ARBA" id="ARBA00023242"/>
    </source>
</evidence>
<evidence type="ECO:0000313" key="12">
    <source>
        <dbReference type="EMBL" id="CAD7637723.1"/>
    </source>
</evidence>
<evidence type="ECO:0000256" key="6">
    <source>
        <dbReference type="ARBA" id="ARBA00023212"/>
    </source>
</evidence>
<keyword evidence="6" id="KW-0206">Cytoskeleton</keyword>
<dbReference type="FunFam" id="3.90.810.10:FF:000003">
    <property type="entry name" value="Neural Wiskott-Aldrich syndrome protein-like"/>
    <property type="match status" value="1"/>
</dbReference>
<name>A0A7R9QB76_9ACAR</name>
<dbReference type="FunFam" id="2.30.29.30:FF:000130">
    <property type="entry name" value="neural Wiskott-Aldrich syndrome protein"/>
    <property type="match status" value="1"/>
</dbReference>
<organism evidence="12">
    <name type="scientific">Oppiella nova</name>
    <dbReference type="NCBI Taxonomy" id="334625"/>
    <lineage>
        <taxon>Eukaryota</taxon>
        <taxon>Metazoa</taxon>
        <taxon>Ecdysozoa</taxon>
        <taxon>Arthropoda</taxon>
        <taxon>Chelicerata</taxon>
        <taxon>Arachnida</taxon>
        <taxon>Acari</taxon>
        <taxon>Acariformes</taxon>
        <taxon>Sarcoptiformes</taxon>
        <taxon>Oribatida</taxon>
        <taxon>Brachypylina</taxon>
        <taxon>Oppioidea</taxon>
        <taxon>Oppiidae</taxon>
        <taxon>Oppiella</taxon>
    </lineage>
</organism>
<feature type="domain" description="WH2" evidence="11">
    <location>
        <begin position="500"/>
        <end position="517"/>
    </location>
</feature>
<evidence type="ECO:0000256" key="1">
    <source>
        <dbReference type="ARBA" id="ARBA00004123"/>
    </source>
</evidence>
<evidence type="ECO:0008006" key="14">
    <source>
        <dbReference type="Google" id="ProtNLM"/>
    </source>
</evidence>
<dbReference type="InterPro" id="IPR011026">
    <property type="entry name" value="WAS_C"/>
</dbReference>
<dbReference type="GO" id="GO:0005634">
    <property type="term" value="C:nucleus"/>
    <property type="evidence" value="ECO:0007669"/>
    <property type="project" value="UniProtKB-SubCell"/>
</dbReference>
<keyword evidence="4" id="KW-0597">Phosphoprotein</keyword>
<feature type="compositionally biased region" description="Basic and acidic residues" evidence="8">
    <location>
        <begin position="543"/>
        <end position="555"/>
    </location>
</feature>
<evidence type="ECO:0000259" key="9">
    <source>
        <dbReference type="PROSITE" id="PS50108"/>
    </source>
</evidence>
<dbReference type="Gene3D" id="2.30.29.30">
    <property type="entry name" value="Pleckstrin-homology domain (PH domain)/Phosphotyrosine-binding domain (PTB)"/>
    <property type="match status" value="1"/>
</dbReference>
<feature type="compositionally biased region" description="Pro residues" evidence="8">
    <location>
        <begin position="396"/>
        <end position="459"/>
    </location>
</feature>
<dbReference type="InterPro" id="IPR036936">
    <property type="entry name" value="CRIB_dom_sf"/>
</dbReference>
<dbReference type="GO" id="GO:0003779">
    <property type="term" value="F:actin binding"/>
    <property type="evidence" value="ECO:0007669"/>
    <property type="project" value="InterPro"/>
</dbReference>
<keyword evidence="3" id="KW-0963">Cytoplasm</keyword>
<dbReference type="InterPro" id="IPR003124">
    <property type="entry name" value="WH2_dom"/>
</dbReference>
<evidence type="ECO:0000256" key="8">
    <source>
        <dbReference type="SAM" id="MobiDB-lite"/>
    </source>
</evidence>
<dbReference type="PANTHER" id="PTHR11202:SF36">
    <property type="entry name" value="ACTIN NUCLEATION-PROMOTING FACTOR WASL"/>
    <property type="match status" value="1"/>
</dbReference>
<evidence type="ECO:0000259" key="11">
    <source>
        <dbReference type="PROSITE" id="PS51082"/>
    </source>
</evidence>
<dbReference type="SMART" id="SM00461">
    <property type="entry name" value="WH1"/>
    <property type="match status" value="1"/>
</dbReference>
<evidence type="ECO:0000259" key="10">
    <source>
        <dbReference type="PROSITE" id="PS50229"/>
    </source>
</evidence>
<dbReference type="EMBL" id="OC914944">
    <property type="protein sequence ID" value="CAD7637723.1"/>
    <property type="molecule type" value="Genomic_DNA"/>
</dbReference>
<feature type="domain" description="WH2" evidence="11">
    <location>
        <begin position="466"/>
        <end position="483"/>
    </location>
</feature>
<dbReference type="SMART" id="SM00285">
    <property type="entry name" value="PBD"/>
    <property type="match status" value="1"/>
</dbReference>
<evidence type="ECO:0000256" key="5">
    <source>
        <dbReference type="ARBA" id="ARBA00022737"/>
    </source>
</evidence>
<evidence type="ECO:0000256" key="2">
    <source>
        <dbReference type="ARBA" id="ARBA00004245"/>
    </source>
</evidence>
<reference evidence="12" key="1">
    <citation type="submission" date="2020-11" db="EMBL/GenBank/DDBJ databases">
        <authorList>
            <person name="Tran Van P."/>
        </authorList>
    </citation>
    <scope>NUCLEOTIDE SEQUENCE</scope>
</reference>
<feature type="compositionally biased region" description="Polar residues" evidence="8">
    <location>
        <begin position="204"/>
        <end position="218"/>
    </location>
</feature>
<dbReference type="PANTHER" id="PTHR11202">
    <property type="entry name" value="SPROUTY-RELATED, EVH1 DOMAIN-CONTAINING PROTEIN FAMILY MEMBER"/>
    <property type="match status" value="1"/>
</dbReference>
<feature type="compositionally biased region" description="Basic and acidic residues" evidence="8">
    <location>
        <begin position="516"/>
        <end position="534"/>
    </location>
</feature>
<evidence type="ECO:0000256" key="3">
    <source>
        <dbReference type="ARBA" id="ARBA00022490"/>
    </source>
</evidence>
<sequence>MNSFQTYNVSTPAFVTNIRIPSEQVLESLGFLFTKHQNYSHTRIVYKVCDDQMATNYHQNRRPLPPENTPSLLLSREENDVVFSLLGKKCATLSTSVVQLLLTEAPHHAKWQIRCTGVVCFVKDNPKRSYFIRVYDFDRQQLVWEQELYNTFQYNTPREFFHTFEAHDCMAGLNFANDREAKQFKDAIHGKLNERQRRQEKRLQNSQQHNTPQPTLTGVTVPAATANRSQSLSSLQSQPKKGKKDKKKDRKLTKDQIGAPSNFQHIQHIGWNPSTGFDLENVDPKLRRFFQEAGISEEQLKDRDTRDFIYDFLEQNGGIQAALQEVKSVPPIPSVPPIASMPPQQPKHHNNQRNHPPQHSGHNVSDSPSIPTHAPPPPPSSSSYLHSRSPHKPYAPSIPIPSMPISAPPPPPPPMAASPPMPSSAPPPPPPPPPMPFTGAPVPPPPPPMSGPPMPPAASLPPVTDSRSALMDQIRRGNQLKHVEADSDSNKSNTSNSDDPRNALLNQIKQGVGLRPVDDRPLKPLPKSTDEAGGLKEALMRAMNERNRAINHTDESDGDSGGASDGDEWDD</sequence>
<dbReference type="Proteomes" id="UP000728032">
    <property type="component" value="Unassembled WGS sequence"/>
</dbReference>
<keyword evidence="5" id="KW-0677">Repeat</keyword>
<feature type="compositionally biased region" description="Pro residues" evidence="8">
    <location>
        <begin position="330"/>
        <end position="345"/>
    </location>
</feature>
<feature type="compositionally biased region" description="Low complexity" evidence="8">
    <location>
        <begin position="229"/>
        <end position="238"/>
    </location>
</feature>
<protein>
    <recommendedName>
        <fullName evidence="14">Wiskott-Aldrich syndrome protein</fullName>
    </recommendedName>
</protein>
<feature type="region of interest" description="Disordered" evidence="8">
    <location>
        <begin position="330"/>
        <end position="571"/>
    </location>
</feature>
<gene>
    <name evidence="12" type="ORF">ONB1V03_LOCUS987</name>
</gene>